<dbReference type="InterPro" id="IPR000727">
    <property type="entry name" value="T_SNARE_dom"/>
</dbReference>
<keyword evidence="10" id="KW-1185">Reference proteome</keyword>
<dbReference type="PANTHER" id="PTHR18937:SF12">
    <property type="entry name" value="STRUCTURAL MAINTENANCE OF CHROMOSOMES PROTEIN"/>
    <property type="match status" value="1"/>
</dbReference>
<dbReference type="InterPro" id="IPR036277">
    <property type="entry name" value="SMC_hinge_sf"/>
</dbReference>
<sequence length="1483" mass="174802">MNDELSWCDYGPFYLIGVKIFNFKSYHGKHIVGPFTNLTVIIGPNGSGKSNLMDAISFALLVRIDKLRVRNAASLTDDDSYDQSDESEDSNQKVYVELCFKSKQDSNLTVFFRRSITRNKSYNYYINGENVTRNVYIDGLLKLGFNANNKCFLIFQEKIDRFIREDPKNFTTIIEELSGSQSFKAEYDDLKSQYSRKENEHNSLIKEKQKFYQSKKFVDFLNVETHKNNTLIKMINVLKIQQVLLDLYNVRMEFERMQQVRQQNIEIAEETSGQLAILEQEKTTINDEMVKIKEERTELEKQIREKEFGELFKVKCEYQKIKDECFRMETLIKNANGNKNKLLFEQKMNENLIHTYAEEIEKLENILGAYRKQIENQKIDPEIIAEYKRLKNIFLIEIAPYEHDHGDIDNKVRNLKQQQTSLQMNKDNLNGELIRKKYEEKLSEIENEIREFTDKRDKLDKEREKLQKNIEEIKKQINEFESKIEKYDQNIAKKYACIRDREETSKRNRFLKYLMDNYPNVYGRIADLCKPANKRYHLPLSIIMRKYSNAIIVDSFQTVEQIFRNEKSQFVDSETFLALDIIKSPTLKENLRHIAIPNVSLAYDLIDFRKNSPIEKAIRFVVGNTLLCETREIAARVSYNLGDGQRYNVISLDGTMFNSNGRISFVQTGTVKNIWKDEDYSEELLQRKSQQTAYLEILNKKDAIFQELNEIDAQLFNCNTHLEMQSKLKNEYRKNLEDICSQINEIDDMLIGINSSLNEISDSIDRYEQNYNRIETNVFGKFLSRINVPNIKHFEAIYLNLFDNEHLIDCEHRLENLKDKMKNAQNKSIDKEIDKWEKIIRENTRKLDKSQKTLNSVQKSLDENEKSHSDLKDRLVELNGIIAETTVKLQPINKDVNKARKMLESTNKSIVKSEFDLQSLTNKRHEIFKKSFNESIEIPIQHDSSILDEMFGRSHNLTIQDLYDRESEIDVNFDRYPQIKVKTDKEYVEMKLKINNEIQSKESEIQQLTLTSESSLSSKKSELHRRIQSINNEINQVTNELISLKEQFDIVKHQRIVAFNDFLQKVTENLDKFYKELMQNESSQSYLIPENHEEPYLNGILFNCIVPGKSFQPVSSLSGGEKIMAIFAFLFSVYFEKMPTFFIMDEIDASLDNVNTRKLLTFLKSKISFTQFILISLKPELFDNADSLIGICKEDDFNRDLLFKLSRSKLDSKKENVLVKYLLEYFKNKNRRHRDYYFKNSTQFLRFFSGIIHYCPKIILDQLVDSNVAKRYHTVLLLKSVISLLILKRYSINIIFLSKINQSSEYSNFVLDSFLNFFSDENHSLRRLFIEISQLLLNCPSELIDSSIQKDLNDRICRLCINDSVKELRLLSLDVLEKLAHCRPEIYCQKTFETLIFLCLHKDENDKLRILIEEKLSTIYIDLMLHYPRNIFTVPNLGKIAGALLFRFNQIENKQNAMFEKRYLYNLLSNIRTFLEQINNELG</sequence>
<proteinExistence type="predicted"/>
<dbReference type="InterPro" id="IPR003395">
    <property type="entry name" value="RecF/RecN/SMC_N"/>
</dbReference>
<keyword evidence="6" id="KW-0131">Cell cycle</keyword>
<evidence type="ECO:0000256" key="3">
    <source>
        <dbReference type="ARBA" id="ARBA00022776"/>
    </source>
</evidence>
<dbReference type="InterPro" id="IPR016024">
    <property type="entry name" value="ARM-type_fold"/>
</dbReference>
<reference evidence="9 10" key="1">
    <citation type="submission" date="2017-03" db="EMBL/GenBank/DDBJ databases">
        <title>Genome Survey of Euroglyphus maynei.</title>
        <authorList>
            <person name="Arlian L.G."/>
            <person name="Morgan M.S."/>
            <person name="Rider S.D."/>
        </authorList>
    </citation>
    <scope>NUCLEOTIDE SEQUENCE [LARGE SCALE GENOMIC DNA]</scope>
    <source>
        <strain evidence="9">Arlian Lab</strain>
        <tissue evidence="9">Whole body</tissue>
    </source>
</reference>
<evidence type="ECO:0000256" key="7">
    <source>
        <dbReference type="SAM" id="Coils"/>
    </source>
</evidence>
<evidence type="ECO:0000256" key="6">
    <source>
        <dbReference type="ARBA" id="ARBA00023306"/>
    </source>
</evidence>
<dbReference type="SUPFAM" id="SSF75553">
    <property type="entry name" value="Smc hinge domain"/>
    <property type="match status" value="1"/>
</dbReference>
<feature type="coiled-coil region" evidence="7">
    <location>
        <begin position="180"/>
        <end position="207"/>
    </location>
</feature>
<evidence type="ECO:0000256" key="1">
    <source>
        <dbReference type="ARBA" id="ARBA00004123"/>
    </source>
</evidence>
<feature type="coiled-coil region" evidence="7">
    <location>
        <begin position="268"/>
        <end position="305"/>
    </location>
</feature>
<dbReference type="Gene3D" id="3.30.70.1620">
    <property type="match status" value="1"/>
</dbReference>
<feature type="coiled-coil region" evidence="7">
    <location>
        <begin position="353"/>
        <end position="380"/>
    </location>
</feature>
<evidence type="ECO:0000313" key="10">
    <source>
        <dbReference type="Proteomes" id="UP000194236"/>
    </source>
</evidence>
<dbReference type="Proteomes" id="UP000194236">
    <property type="component" value="Unassembled WGS sequence"/>
</dbReference>
<dbReference type="GO" id="GO:0008278">
    <property type="term" value="C:cohesin complex"/>
    <property type="evidence" value="ECO:0007669"/>
    <property type="project" value="TreeGrafter"/>
</dbReference>
<dbReference type="Pfam" id="PF02463">
    <property type="entry name" value="SMC_N"/>
    <property type="match status" value="1"/>
</dbReference>
<dbReference type="Gene3D" id="1.20.1060.20">
    <property type="match status" value="1"/>
</dbReference>
<organism evidence="9 10">
    <name type="scientific">Euroglyphus maynei</name>
    <name type="common">Mayne's house dust mite</name>
    <dbReference type="NCBI Taxonomy" id="6958"/>
    <lineage>
        <taxon>Eukaryota</taxon>
        <taxon>Metazoa</taxon>
        <taxon>Ecdysozoa</taxon>
        <taxon>Arthropoda</taxon>
        <taxon>Chelicerata</taxon>
        <taxon>Arachnida</taxon>
        <taxon>Acari</taxon>
        <taxon>Acariformes</taxon>
        <taxon>Sarcoptiformes</taxon>
        <taxon>Astigmata</taxon>
        <taxon>Psoroptidia</taxon>
        <taxon>Analgoidea</taxon>
        <taxon>Pyroglyphidae</taxon>
        <taxon>Pyroglyphinae</taxon>
        <taxon>Euroglyphus</taxon>
    </lineage>
</organism>
<feature type="coiled-coil region" evidence="7">
    <location>
        <begin position="991"/>
        <end position="1054"/>
    </location>
</feature>
<dbReference type="InterPro" id="IPR010935">
    <property type="entry name" value="SMC_hinge"/>
</dbReference>
<evidence type="ECO:0000256" key="2">
    <source>
        <dbReference type="ARBA" id="ARBA00022618"/>
    </source>
</evidence>
<feature type="domain" description="T-SNARE coiled-coil homology" evidence="8">
    <location>
        <begin position="726"/>
        <end position="778"/>
    </location>
</feature>
<protein>
    <recommendedName>
        <fullName evidence="8">t-SNARE coiled-coil homology domain-containing protein</fullName>
    </recommendedName>
</protein>
<keyword evidence="2" id="KW-0132">Cell division</keyword>
<feature type="coiled-coil region" evidence="7">
    <location>
        <begin position="807"/>
        <end position="834"/>
    </location>
</feature>
<dbReference type="EMBL" id="MUJZ01039634">
    <property type="protein sequence ID" value="OTF75946.1"/>
    <property type="molecule type" value="Genomic_DNA"/>
</dbReference>
<dbReference type="Pfam" id="PF06470">
    <property type="entry name" value="SMC_hinge"/>
    <property type="match status" value="1"/>
</dbReference>
<gene>
    <name evidence="9" type="ORF">BLA29_000326</name>
</gene>
<dbReference type="GO" id="GO:0005524">
    <property type="term" value="F:ATP binding"/>
    <property type="evidence" value="ECO:0007669"/>
    <property type="project" value="InterPro"/>
</dbReference>
<dbReference type="Gene3D" id="3.40.50.300">
    <property type="entry name" value="P-loop containing nucleotide triphosphate hydrolases"/>
    <property type="match status" value="2"/>
</dbReference>
<dbReference type="GO" id="GO:0007062">
    <property type="term" value="P:sister chromatid cohesion"/>
    <property type="evidence" value="ECO:0007669"/>
    <property type="project" value="TreeGrafter"/>
</dbReference>
<dbReference type="PROSITE" id="PS50192">
    <property type="entry name" value="T_SNARE"/>
    <property type="match status" value="1"/>
</dbReference>
<dbReference type="SUPFAM" id="SSF52540">
    <property type="entry name" value="P-loop containing nucleoside triphosphate hydrolases"/>
    <property type="match status" value="2"/>
</dbReference>
<keyword evidence="4 7" id="KW-0175">Coiled coil</keyword>
<evidence type="ECO:0000259" key="8">
    <source>
        <dbReference type="PROSITE" id="PS50192"/>
    </source>
</evidence>
<dbReference type="SMART" id="SM00968">
    <property type="entry name" value="SMC_hinge"/>
    <property type="match status" value="1"/>
</dbReference>
<dbReference type="OrthoDB" id="5575062at2759"/>
<evidence type="ECO:0000256" key="4">
    <source>
        <dbReference type="ARBA" id="ARBA00023054"/>
    </source>
</evidence>
<feature type="coiled-coil region" evidence="7">
    <location>
        <begin position="412"/>
        <end position="490"/>
    </location>
</feature>
<dbReference type="GO" id="GO:0005634">
    <property type="term" value="C:nucleus"/>
    <property type="evidence" value="ECO:0007669"/>
    <property type="project" value="UniProtKB-SubCell"/>
</dbReference>
<accession>A0A1Y3B8K5</accession>
<dbReference type="GO" id="GO:0051301">
    <property type="term" value="P:cell division"/>
    <property type="evidence" value="ECO:0007669"/>
    <property type="project" value="UniProtKB-KW"/>
</dbReference>
<dbReference type="PANTHER" id="PTHR18937">
    <property type="entry name" value="STRUCTURAL MAINTENANCE OF CHROMOSOMES SMC FAMILY MEMBER"/>
    <property type="match status" value="1"/>
</dbReference>
<evidence type="ECO:0000313" key="9">
    <source>
        <dbReference type="EMBL" id="OTF75946.1"/>
    </source>
</evidence>
<evidence type="ECO:0000256" key="5">
    <source>
        <dbReference type="ARBA" id="ARBA00023242"/>
    </source>
</evidence>
<comment type="caution">
    <text evidence="9">The sequence shown here is derived from an EMBL/GenBank/DDBJ whole genome shotgun (WGS) entry which is preliminary data.</text>
</comment>
<name>A0A1Y3B8K5_EURMA</name>
<comment type="subcellular location">
    <subcellularLocation>
        <location evidence="1">Nucleus</location>
    </subcellularLocation>
</comment>
<keyword evidence="3" id="KW-0498">Mitosis</keyword>
<dbReference type="InterPro" id="IPR027417">
    <property type="entry name" value="P-loop_NTPase"/>
</dbReference>
<dbReference type="GO" id="GO:0003677">
    <property type="term" value="F:DNA binding"/>
    <property type="evidence" value="ECO:0007669"/>
    <property type="project" value="TreeGrafter"/>
</dbReference>
<keyword evidence="5" id="KW-0539">Nucleus</keyword>
<dbReference type="SUPFAM" id="SSF48371">
    <property type="entry name" value="ARM repeat"/>
    <property type="match status" value="1"/>
</dbReference>